<dbReference type="RefSeq" id="WP_176106341.1">
    <property type="nucleotide sequence ID" value="NZ_JAALDK010000001.1"/>
</dbReference>
<evidence type="ECO:0000259" key="1">
    <source>
        <dbReference type="Pfam" id="PF06527"/>
    </source>
</evidence>
<name>A0A7Y6JXN3_9BURK</name>
<dbReference type="AlphaFoldDB" id="A0A7Y6JXN3"/>
<reference evidence="2 3" key="1">
    <citation type="submission" date="2020-02" db="EMBL/GenBank/DDBJ databases">
        <title>Paraburkholderia simonii sp. nov. and Paraburkholderia youngii sp. nov. Brazilian and Mexican Mimosa-associated rhizobia.</title>
        <authorList>
            <person name="Mavima L."/>
            <person name="Beukes C.W."/>
            <person name="Chan W.Y."/>
            <person name="Palmer M."/>
            <person name="De Meyer S.E."/>
            <person name="James E.K."/>
            <person name="Venter S.N."/>
            <person name="Steenkamp E.T."/>
        </authorList>
    </citation>
    <scope>NUCLEOTIDE SEQUENCE [LARGE SCALE GENOMIC DNA]</scope>
    <source>
        <strain evidence="2 3">JPY169</strain>
    </source>
</reference>
<comment type="caution">
    <text evidence="2">The sequence shown here is derived from an EMBL/GenBank/DDBJ whole genome shotgun (WGS) entry which is preliminary data.</text>
</comment>
<accession>A0A7Y6JXN3</accession>
<dbReference type="Proteomes" id="UP000594380">
    <property type="component" value="Unassembled WGS sequence"/>
</dbReference>
<evidence type="ECO:0000313" key="3">
    <source>
        <dbReference type="Proteomes" id="UP000594380"/>
    </source>
</evidence>
<dbReference type="Pfam" id="PF06527">
    <property type="entry name" value="TniQ"/>
    <property type="match status" value="1"/>
</dbReference>
<proteinExistence type="predicted"/>
<gene>
    <name evidence="2" type="ORF">G5S42_08435</name>
</gene>
<sequence>MFSLPFRPPPLPDGILGSWLERLRLLNGEWAWQDLRRSAGYTSAPGGQITDGPDYSPELGSLLTSLGTTFEASLLHLTTFPYWLSFDGSSPGSGVLQGTSALPLLCGAYGKPRRTVQRLGLVRSMPVNGLRYCPACLVTDLSNFGEPYWHRFHQLPLVRYCPMHLVALRSACPRCGRAFFPDMNGRSPLPRLTCPCGFALSQDRETITPTALQVRHAAVSLDALANHCTTWDRKQMRAFLQSKLHGTSAITCLFDAWGDETEAGSNTLIRDPWLLLEENKSVDGMRAPACCALLAALGIDFKTAARGAARTKAPEQTTAPEPTSLRMATSVGRACDILSELTNRSPHTSPSHFGIHYWIVRICAPEWFAQRFPQSKCRPLPSVTADRAAIRHHLARVAATSPSSYAVSLVRHCSAAQRARVRDREWLDQLSDHTLRAGPTDKSKRRSDRHQASFDVAADKFLQEACTRPRPGESGPFAPEVRGAVESTVLWLRNIILGRSAERSALA</sequence>
<protein>
    <submittedName>
        <fullName evidence="2">TniQ family protein</fullName>
    </submittedName>
</protein>
<dbReference type="EMBL" id="JAALDK010000001">
    <property type="protein sequence ID" value="NUX99737.1"/>
    <property type="molecule type" value="Genomic_DNA"/>
</dbReference>
<dbReference type="InterPro" id="IPR009492">
    <property type="entry name" value="TniQ"/>
</dbReference>
<evidence type="ECO:0000313" key="2">
    <source>
        <dbReference type="EMBL" id="NUX99737.1"/>
    </source>
</evidence>
<organism evidence="2 3">
    <name type="scientific">Paraburkholderia youngii</name>
    <dbReference type="NCBI Taxonomy" id="2782701"/>
    <lineage>
        <taxon>Bacteria</taxon>
        <taxon>Pseudomonadati</taxon>
        <taxon>Pseudomonadota</taxon>
        <taxon>Betaproteobacteria</taxon>
        <taxon>Burkholderiales</taxon>
        <taxon>Burkholderiaceae</taxon>
        <taxon>Paraburkholderia</taxon>
    </lineage>
</organism>
<dbReference type="GeneID" id="301107503"/>
<feature type="domain" description="TniQ" evidence="1">
    <location>
        <begin position="5"/>
        <end position="168"/>
    </location>
</feature>